<gene>
    <name evidence="3" type="ORF">BCM02_101477</name>
</gene>
<feature type="transmembrane region" description="Helical" evidence="1">
    <location>
        <begin position="214"/>
        <end position="232"/>
    </location>
</feature>
<feature type="transmembrane region" description="Helical" evidence="1">
    <location>
        <begin position="34"/>
        <end position="52"/>
    </location>
</feature>
<organism evidence="3 4">
    <name type="scientific">Paenibacillus methanolicus</name>
    <dbReference type="NCBI Taxonomy" id="582686"/>
    <lineage>
        <taxon>Bacteria</taxon>
        <taxon>Bacillati</taxon>
        <taxon>Bacillota</taxon>
        <taxon>Bacilli</taxon>
        <taxon>Bacillales</taxon>
        <taxon>Paenibacillaceae</taxon>
        <taxon>Paenibacillus</taxon>
    </lineage>
</organism>
<dbReference type="Proteomes" id="UP000323257">
    <property type="component" value="Unassembled WGS sequence"/>
</dbReference>
<feature type="domain" description="CAAX prenyl protease 2/Lysostaphin resistance protein A-like" evidence="2">
    <location>
        <begin position="118"/>
        <end position="221"/>
    </location>
</feature>
<evidence type="ECO:0000313" key="4">
    <source>
        <dbReference type="Proteomes" id="UP000323257"/>
    </source>
</evidence>
<reference evidence="3 4" key="1">
    <citation type="submission" date="2019-07" db="EMBL/GenBank/DDBJ databases">
        <title>Genomic Encyclopedia of Type Strains, Phase III (KMG-III): the genomes of soil and plant-associated and newly described type strains.</title>
        <authorList>
            <person name="Whitman W."/>
        </authorList>
    </citation>
    <scope>NUCLEOTIDE SEQUENCE [LARGE SCALE GENOMIC DNA]</scope>
    <source>
        <strain evidence="3 4">BL24</strain>
    </source>
</reference>
<dbReference type="Pfam" id="PF02517">
    <property type="entry name" value="Rce1-like"/>
    <property type="match status" value="1"/>
</dbReference>
<dbReference type="PANTHER" id="PTHR35797">
    <property type="entry name" value="PROTEASE-RELATED"/>
    <property type="match status" value="1"/>
</dbReference>
<feature type="transmembrane region" description="Helical" evidence="1">
    <location>
        <begin position="12"/>
        <end position="28"/>
    </location>
</feature>
<keyword evidence="4" id="KW-1185">Reference proteome</keyword>
<keyword evidence="3" id="KW-0378">Hydrolase</keyword>
<dbReference type="InterPro" id="IPR003675">
    <property type="entry name" value="Rce1/LyrA-like_dom"/>
</dbReference>
<evidence type="ECO:0000256" key="1">
    <source>
        <dbReference type="SAM" id="Phobius"/>
    </source>
</evidence>
<keyword evidence="1" id="KW-0472">Membrane</keyword>
<protein>
    <submittedName>
        <fullName evidence="3">CAAX prenyl protease-like protein</fullName>
    </submittedName>
</protein>
<keyword evidence="3" id="KW-0645">Protease</keyword>
<dbReference type="OrthoDB" id="9777755at2"/>
<keyword evidence="1" id="KW-0812">Transmembrane</keyword>
<sequence length="273" mass="30621">MLTKLKDTRKAGLFTSISLLLGIAFASIPGISGFLYMMTPTLAALIMMLVVTRDGYSHKDWRKLGLHKLGLRGWLPALIIPIVPLALGYGTVWALGMVELDVPTDFQGFEWEVVPAVLIFALIKGTLFESLGEELGWRGYLLPRLMGIGERKAMLINGVIHGIWHFPIILLTREYHQGEKLWILLPFTVVSTMFLAPVISMLRLRTGSVWPASLMHTSHNLCWLVLTTLFTAQSEGSMYLAGDMGLIGILFYAGLTWYLWRGEKWESRISHSS</sequence>
<keyword evidence="1" id="KW-1133">Transmembrane helix</keyword>
<dbReference type="GO" id="GO:0004175">
    <property type="term" value="F:endopeptidase activity"/>
    <property type="evidence" value="ECO:0007669"/>
    <property type="project" value="UniProtKB-ARBA"/>
</dbReference>
<dbReference type="InterPro" id="IPR042150">
    <property type="entry name" value="MmRce1-like"/>
</dbReference>
<dbReference type="GO" id="GO:0006508">
    <property type="term" value="P:proteolysis"/>
    <property type="evidence" value="ECO:0007669"/>
    <property type="project" value="UniProtKB-KW"/>
</dbReference>
<dbReference type="GO" id="GO:0080120">
    <property type="term" value="P:CAAX-box protein maturation"/>
    <property type="evidence" value="ECO:0007669"/>
    <property type="project" value="UniProtKB-ARBA"/>
</dbReference>
<accession>A0A5S5CHT5</accession>
<feature type="transmembrane region" description="Helical" evidence="1">
    <location>
        <begin position="238"/>
        <end position="260"/>
    </location>
</feature>
<evidence type="ECO:0000259" key="2">
    <source>
        <dbReference type="Pfam" id="PF02517"/>
    </source>
</evidence>
<comment type="caution">
    <text evidence="3">The sequence shown here is derived from an EMBL/GenBank/DDBJ whole genome shotgun (WGS) entry which is preliminary data.</text>
</comment>
<dbReference type="RefSeq" id="WP_148927427.1">
    <property type="nucleotide sequence ID" value="NZ_VNHS01000001.1"/>
</dbReference>
<feature type="transmembrane region" description="Helical" evidence="1">
    <location>
        <begin position="113"/>
        <end position="132"/>
    </location>
</feature>
<name>A0A5S5CHT5_9BACL</name>
<feature type="transmembrane region" description="Helical" evidence="1">
    <location>
        <begin position="153"/>
        <end position="171"/>
    </location>
</feature>
<evidence type="ECO:0000313" key="3">
    <source>
        <dbReference type="EMBL" id="TYP79359.1"/>
    </source>
</evidence>
<dbReference type="EMBL" id="VNHS01000001">
    <property type="protein sequence ID" value="TYP79359.1"/>
    <property type="molecule type" value="Genomic_DNA"/>
</dbReference>
<feature type="transmembrane region" description="Helical" evidence="1">
    <location>
        <begin position="73"/>
        <end position="93"/>
    </location>
</feature>
<dbReference type="AlphaFoldDB" id="A0A5S5CHT5"/>
<feature type="transmembrane region" description="Helical" evidence="1">
    <location>
        <begin position="183"/>
        <end position="202"/>
    </location>
</feature>
<dbReference type="PANTHER" id="PTHR35797:SF1">
    <property type="entry name" value="PROTEASE"/>
    <property type="match status" value="1"/>
</dbReference>
<proteinExistence type="predicted"/>